<name>A0A481ZGH0_9VIRU</name>
<evidence type="ECO:0000313" key="1">
    <source>
        <dbReference type="EMBL" id="QBK93849.1"/>
    </source>
</evidence>
<protein>
    <submittedName>
        <fullName evidence="1">Ankyrin repeat protein</fullName>
    </submittedName>
</protein>
<gene>
    <name evidence="1" type="ORF">LCPAC406_01630</name>
</gene>
<dbReference type="EMBL" id="MK500606">
    <property type="protein sequence ID" value="QBK93849.1"/>
    <property type="molecule type" value="Genomic_DNA"/>
</dbReference>
<accession>A0A481ZGH0</accession>
<reference evidence="1" key="1">
    <citation type="journal article" date="2019" name="MBio">
        <title>Virus Genomes from Deep Sea Sediments Expand the Ocean Megavirome and Support Independent Origins of Viral Gigantism.</title>
        <authorList>
            <person name="Backstrom D."/>
            <person name="Yutin N."/>
            <person name="Jorgensen S.L."/>
            <person name="Dharamshi J."/>
            <person name="Homa F."/>
            <person name="Zaremba-Niedwiedzka K."/>
            <person name="Spang A."/>
            <person name="Wolf Y.I."/>
            <person name="Koonin E.V."/>
            <person name="Ettema T.J."/>
        </authorList>
    </citation>
    <scope>NUCLEOTIDE SEQUENCE</scope>
</reference>
<proteinExistence type="predicted"/>
<organism evidence="1">
    <name type="scientific">Pithovirus LCPAC406</name>
    <dbReference type="NCBI Taxonomy" id="2506599"/>
    <lineage>
        <taxon>Viruses</taxon>
        <taxon>Pithoviruses</taxon>
    </lineage>
</organism>
<sequence length="510" mass="58736">MRFIINGIKIDVDPLEWPEDSTFRLMYEGDRNADEYSLNNPKISDESIQVIFMVVEKNLKFGVLDTDELDWDNLNYITNYLGLGMSVDFIYPLLLTPEDRIDWYYDCKLRQTHICEYDEKEEGELITVKIYEMKKKELYYDTIEAIGTKEESGSYGGKSAYGIIGTTGESGSYGGKSAYGIIDLLRDIPDLFVAGAYPLADFDSITRWDDIDIYAYGPDALKNIITGVKICLANSKYKPSDIENLYSYIRIPFRTRYSISIPTIGNPDRPKGNRISDPIVIIQFILLEYDSPYEILSGFDIDIRCIGFYIQDPETFYCLPRFIKAFEMDVNIVDSTRNNSTYIAKLMSYSDKGYKLAIPGYNMENIRMSQKILSTMLNTQKSQRNEKLRSLNLKGLEALVVSSMIKTTITENMIQKEYSRLIHGAFTAYLPRLIPSLKRGDEPVDFVIGDVLDERRRKRTFNFSGYSNNVSYIPKYPRIELVEKDSRIRFIHQVKSSFYGSYFGIVGPEI</sequence>